<evidence type="ECO:0000313" key="2">
    <source>
        <dbReference type="EMBL" id="CAC5399425.1"/>
    </source>
</evidence>
<feature type="chain" id="PRO_5026897533" description="GON domain-containing protein" evidence="1">
    <location>
        <begin position="18"/>
        <end position="371"/>
    </location>
</feature>
<name>A0A6J8CUD7_MYTCO</name>
<keyword evidence="1" id="KW-0732">Signal</keyword>
<reference evidence="2 3" key="1">
    <citation type="submission" date="2020-06" db="EMBL/GenBank/DDBJ databases">
        <authorList>
            <person name="Li R."/>
            <person name="Bekaert M."/>
        </authorList>
    </citation>
    <scope>NUCLEOTIDE SEQUENCE [LARGE SCALE GENOMIC DNA]</scope>
    <source>
        <strain evidence="3">wild</strain>
    </source>
</reference>
<accession>A0A6J8CUD7</accession>
<dbReference type="Proteomes" id="UP000507470">
    <property type="component" value="Unassembled WGS sequence"/>
</dbReference>
<keyword evidence="3" id="KW-1185">Reference proteome</keyword>
<gene>
    <name evidence="2" type="ORF">MCOR_33692</name>
</gene>
<organism evidence="2 3">
    <name type="scientific">Mytilus coruscus</name>
    <name type="common">Sea mussel</name>
    <dbReference type="NCBI Taxonomy" id="42192"/>
    <lineage>
        <taxon>Eukaryota</taxon>
        <taxon>Metazoa</taxon>
        <taxon>Spiralia</taxon>
        <taxon>Lophotrochozoa</taxon>
        <taxon>Mollusca</taxon>
        <taxon>Bivalvia</taxon>
        <taxon>Autobranchia</taxon>
        <taxon>Pteriomorphia</taxon>
        <taxon>Mytilida</taxon>
        <taxon>Mytiloidea</taxon>
        <taxon>Mytilidae</taxon>
        <taxon>Mytilinae</taxon>
        <taxon>Mytilus</taxon>
    </lineage>
</organism>
<protein>
    <recommendedName>
        <fullName evidence="4">GON domain-containing protein</fullName>
    </recommendedName>
</protein>
<proteinExistence type="predicted"/>
<dbReference type="EMBL" id="CACVKT020006019">
    <property type="protein sequence ID" value="CAC5399425.1"/>
    <property type="molecule type" value="Genomic_DNA"/>
</dbReference>
<feature type="signal peptide" evidence="1">
    <location>
        <begin position="1"/>
        <end position="17"/>
    </location>
</feature>
<dbReference type="OrthoDB" id="6043525at2759"/>
<evidence type="ECO:0000256" key="1">
    <source>
        <dbReference type="SAM" id="SignalP"/>
    </source>
</evidence>
<dbReference type="AlphaFoldDB" id="A0A6J8CUD7"/>
<sequence length="371" mass="42611">MIWCSIFSLVYLLSVLGHSGSIAIDEYLAVDNCDEYKQQSAVPLPITGDPRCITIAQNNKRITDENPLYTSFTDQLDFKDNTPRFCFDKSNKLVVFDASFNSNNPDEVAKVEITSCRNAGYWTNGNVFCTVPECSKYIEQTNTEYFEDELHVTLNMKDLYEIPVTGLGVTRGVNVIKFDGTPDHRLIYNIKTNLTKKLNTEDFKEYCETYGPCYKGEFLGRSDILYLNGGRPPLVFKRQGNEVFIVLRYDPRMFAFRDRPPYVSCYYTPDKTSEECDSPTGSFEWTKLWKASLPYEKEWLSLRFSTRWSSKQDCIIRVTDTETGNDLVNFTGPCGRYADMDLGNFPYPRIGLFGKGINGSVKMRFKDIIFK</sequence>
<evidence type="ECO:0000313" key="3">
    <source>
        <dbReference type="Proteomes" id="UP000507470"/>
    </source>
</evidence>
<evidence type="ECO:0008006" key="4">
    <source>
        <dbReference type="Google" id="ProtNLM"/>
    </source>
</evidence>